<comment type="caution">
    <text evidence="1">The sequence shown here is derived from an EMBL/GenBank/DDBJ whole genome shotgun (WGS) entry which is preliminary data.</text>
</comment>
<sequence>MEHLHLLLTTLSQSLRHIQQAASDGILSTTSVFVPVGQTSANALSITTRALLADPVLYFWRTSNLFDAGEAFFKITAVARFFRIMLRRVAHDFLSRSDHLVNTPARSPKRSKRGLCALLILMR</sequence>
<proteinExistence type="predicted"/>
<dbReference type="EMBL" id="MU266361">
    <property type="protein sequence ID" value="KAH7927813.1"/>
    <property type="molecule type" value="Genomic_DNA"/>
</dbReference>
<organism evidence="1 2">
    <name type="scientific">Leucogyrophana mollusca</name>
    <dbReference type="NCBI Taxonomy" id="85980"/>
    <lineage>
        <taxon>Eukaryota</taxon>
        <taxon>Fungi</taxon>
        <taxon>Dikarya</taxon>
        <taxon>Basidiomycota</taxon>
        <taxon>Agaricomycotina</taxon>
        <taxon>Agaricomycetes</taxon>
        <taxon>Agaricomycetidae</taxon>
        <taxon>Boletales</taxon>
        <taxon>Boletales incertae sedis</taxon>
        <taxon>Leucogyrophana</taxon>
    </lineage>
</organism>
<accession>A0ACB8BRC5</accession>
<protein>
    <submittedName>
        <fullName evidence="1">Uncharacterized protein</fullName>
    </submittedName>
</protein>
<keyword evidence="2" id="KW-1185">Reference proteome</keyword>
<gene>
    <name evidence="1" type="ORF">BV22DRAFT_252296</name>
</gene>
<reference evidence="1" key="1">
    <citation type="journal article" date="2021" name="New Phytol.">
        <title>Evolutionary innovations through gain and loss of genes in the ectomycorrhizal Boletales.</title>
        <authorList>
            <person name="Wu G."/>
            <person name="Miyauchi S."/>
            <person name="Morin E."/>
            <person name="Kuo A."/>
            <person name="Drula E."/>
            <person name="Varga T."/>
            <person name="Kohler A."/>
            <person name="Feng B."/>
            <person name="Cao Y."/>
            <person name="Lipzen A."/>
            <person name="Daum C."/>
            <person name="Hundley H."/>
            <person name="Pangilinan J."/>
            <person name="Johnson J."/>
            <person name="Barry K."/>
            <person name="LaButti K."/>
            <person name="Ng V."/>
            <person name="Ahrendt S."/>
            <person name="Min B."/>
            <person name="Choi I.G."/>
            <person name="Park H."/>
            <person name="Plett J.M."/>
            <person name="Magnuson J."/>
            <person name="Spatafora J.W."/>
            <person name="Nagy L.G."/>
            <person name="Henrissat B."/>
            <person name="Grigoriev I.V."/>
            <person name="Yang Z.L."/>
            <person name="Xu J."/>
            <person name="Martin F.M."/>
        </authorList>
    </citation>
    <scope>NUCLEOTIDE SEQUENCE</scope>
    <source>
        <strain evidence="1">KUC20120723A-06</strain>
    </source>
</reference>
<name>A0ACB8BRC5_9AGAM</name>
<evidence type="ECO:0000313" key="1">
    <source>
        <dbReference type="EMBL" id="KAH7927813.1"/>
    </source>
</evidence>
<evidence type="ECO:0000313" key="2">
    <source>
        <dbReference type="Proteomes" id="UP000790709"/>
    </source>
</evidence>
<dbReference type="Proteomes" id="UP000790709">
    <property type="component" value="Unassembled WGS sequence"/>
</dbReference>